<dbReference type="AlphaFoldDB" id="A0ABD1KSP2"/>
<dbReference type="Pfam" id="PF14893">
    <property type="entry name" value="PNMA"/>
    <property type="match status" value="1"/>
</dbReference>
<reference evidence="2 3" key="1">
    <citation type="submission" date="2024-09" db="EMBL/GenBank/DDBJ databases">
        <title>A chromosome-level genome assembly of Gray's grenadier anchovy, Coilia grayii.</title>
        <authorList>
            <person name="Fu Z."/>
        </authorList>
    </citation>
    <scope>NUCLEOTIDE SEQUENCE [LARGE SCALE GENOMIC DNA]</scope>
    <source>
        <strain evidence="2">G4</strain>
        <tissue evidence="2">Muscle</tissue>
    </source>
</reference>
<keyword evidence="3" id="KW-1185">Reference proteome</keyword>
<sequence length="147" mass="16229">MEDVCTLFPVAELTASPTVAILQAVSDLVNRTAKPSSDSSYRCLRRKLMESLRGPALKIVKAAQAADSDISPEDCLEAHEHAFGTAESGDDLYFALRLLQQQAGEKLSDFLRQLEQSLNRVVQRGGIRLSCTDRAQLEQLFAWCCIV</sequence>
<name>A0ABD1KSP2_9TELE</name>
<dbReference type="PANTHER" id="PTHR23095">
    <property type="entry name" value="PARANEOPLASTIC ANTIGEN"/>
    <property type="match status" value="1"/>
</dbReference>
<evidence type="ECO:0000259" key="1">
    <source>
        <dbReference type="Pfam" id="PF14893"/>
    </source>
</evidence>
<accession>A0ABD1KSP2</accession>
<protein>
    <recommendedName>
        <fullName evidence="1">Paraneoplastic antigen Ma-like C-terminal domain-containing protein</fullName>
    </recommendedName>
</protein>
<comment type="caution">
    <text evidence="2">The sequence shown here is derived from an EMBL/GenBank/DDBJ whole genome shotgun (WGS) entry which is preliminary data.</text>
</comment>
<feature type="domain" description="Paraneoplastic antigen Ma-like C-terminal" evidence="1">
    <location>
        <begin position="44"/>
        <end position="142"/>
    </location>
</feature>
<evidence type="ECO:0000313" key="3">
    <source>
        <dbReference type="Proteomes" id="UP001591681"/>
    </source>
</evidence>
<evidence type="ECO:0000313" key="2">
    <source>
        <dbReference type="EMBL" id="KAL2102189.1"/>
    </source>
</evidence>
<proteinExistence type="predicted"/>
<organism evidence="2 3">
    <name type="scientific">Coilia grayii</name>
    <name type="common">Gray's grenadier anchovy</name>
    <dbReference type="NCBI Taxonomy" id="363190"/>
    <lineage>
        <taxon>Eukaryota</taxon>
        <taxon>Metazoa</taxon>
        <taxon>Chordata</taxon>
        <taxon>Craniata</taxon>
        <taxon>Vertebrata</taxon>
        <taxon>Euteleostomi</taxon>
        <taxon>Actinopterygii</taxon>
        <taxon>Neopterygii</taxon>
        <taxon>Teleostei</taxon>
        <taxon>Clupei</taxon>
        <taxon>Clupeiformes</taxon>
        <taxon>Clupeoidei</taxon>
        <taxon>Engraulidae</taxon>
        <taxon>Coilinae</taxon>
        <taxon>Coilia</taxon>
    </lineage>
</organism>
<dbReference type="PANTHER" id="PTHR23095:SF51">
    <property type="entry name" value="PARANEOPLASTIC ANTIGEN MA1 HOMOLOG-RELATED"/>
    <property type="match status" value="1"/>
</dbReference>
<gene>
    <name evidence="2" type="ORF">ACEWY4_001357</name>
</gene>
<dbReference type="InterPro" id="IPR026523">
    <property type="entry name" value="PNMA"/>
</dbReference>
<dbReference type="Proteomes" id="UP001591681">
    <property type="component" value="Unassembled WGS sequence"/>
</dbReference>
<dbReference type="EMBL" id="JBHFQA010000002">
    <property type="protein sequence ID" value="KAL2102189.1"/>
    <property type="molecule type" value="Genomic_DNA"/>
</dbReference>
<dbReference type="InterPro" id="IPR048270">
    <property type="entry name" value="PNMA_C"/>
</dbReference>